<keyword evidence="4 5" id="KW-0472">Membrane</keyword>
<feature type="transmembrane region" description="Helical" evidence="5">
    <location>
        <begin position="42"/>
        <end position="64"/>
    </location>
</feature>
<accession>I7M9E1</accession>
<feature type="transmembrane region" description="Helical" evidence="5">
    <location>
        <begin position="118"/>
        <end position="139"/>
    </location>
</feature>
<keyword evidence="3 5" id="KW-1133">Transmembrane helix</keyword>
<dbReference type="KEGG" id="tet:TTHERM_00151230"/>
<dbReference type="AlphaFoldDB" id="I7M9E1"/>
<dbReference type="PRINTS" id="PR00259">
    <property type="entry name" value="TMFOUR"/>
</dbReference>
<evidence type="ECO:0000313" key="7">
    <source>
        <dbReference type="Proteomes" id="UP000009168"/>
    </source>
</evidence>
<name>I7M9E1_TETTS</name>
<evidence type="ECO:0000256" key="1">
    <source>
        <dbReference type="ARBA" id="ARBA00004141"/>
    </source>
</evidence>
<keyword evidence="2 5" id="KW-0812">Transmembrane</keyword>
<feature type="transmembrane region" description="Helical" evidence="5">
    <location>
        <begin position="84"/>
        <end position="106"/>
    </location>
</feature>
<dbReference type="Pfam" id="PF00335">
    <property type="entry name" value="Tetraspanin"/>
    <property type="match status" value="1"/>
</dbReference>
<dbReference type="GeneID" id="7839996"/>
<dbReference type="GO" id="GO:0016020">
    <property type="term" value="C:membrane"/>
    <property type="evidence" value="ECO:0007669"/>
    <property type="project" value="UniProtKB-SubCell"/>
</dbReference>
<dbReference type="EMBL" id="GG662603">
    <property type="protein sequence ID" value="EAS01413.2"/>
    <property type="molecule type" value="Genomic_DNA"/>
</dbReference>
<dbReference type="InParanoid" id="I7M9E1"/>
<gene>
    <name evidence="6" type="ORF">TTHERM_00151230</name>
</gene>
<comment type="subcellular location">
    <subcellularLocation>
        <location evidence="1">Membrane</location>
        <topology evidence="1">Multi-pass membrane protein</topology>
    </subcellularLocation>
</comment>
<feature type="transmembrane region" description="Helical" evidence="5">
    <location>
        <begin position="272"/>
        <end position="295"/>
    </location>
</feature>
<dbReference type="InterPro" id="IPR018499">
    <property type="entry name" value="Tetraspanin/Peripherin"/>
</dbReference>
<organism evidence="6 7">
    <name type="scientific">Tetrahymena thermophila (strain SB210)</name>
    <dbReference type="NCBI Taxonomy" id="312017"/>
    <lineage>
        <taxon>Eukaryota</taxon>
        <taxon>Sar</taxon>
        <taxon>Alveolata</taxon>
        <taxon>Ciliophora</taxon>
        <taxon>Intramacronucleata</taxon>
        <taxon>Oligohymenophorea</taxon>
        <taxon>Hymenostomatida</taxon>
        <taxon>Tetrahymenina</taxon>
        <taxon>Tetrahymenidae</taxon>
        <taxon>Tetrahymena</taxon>
    </lineage>
</organism>
<sequence>MYKYILNLIKNIINKYLKQQQQNIKNYLQTNIKMSFKFLQRLVEITTFIILLLGIFWIVFSAILFSKDKDVTDTSKYDIYRGALALGIAFGILLVIWAIIGLIGACKKNNCLLGTFNFGIFIFLLVSIAILVLSIIVAANLPDYKDDKNCTQKSLLIDLKNLNNQSYQALCQNSCQCNFKGSSIQALQQGIINYSGTQGAQKVQDCQVFSSFGLSNQNSNSDLLKAIEDTFDCSGFCSINTYYVFSNVNNGFPNKDCKVELLNFIDDNNKRVIIAAAVITFFLFLTFILSICLCVKKPKGENFYERNQVGQYNNK</sequence>
<keyword evidence="7" id="KW-1185">Reference proteome</keyword>
<evidence type="ECO:0000256" key="4">
    <source>
        <dbReference type="ARBA" id="ARBA00023136"/>
    </source>
</evidence>
<evidence type="ECO:0000313" key="6">
    <source>
        <dbReference type="EMBL" id="EAS01413.2"/>
    </source>
</evidence>
<protein>
    <submittedName>
        <fullName evidence="6">Tetraspanin family protein</fullName>
    </submittedName>
</protein>
<dbReference type="Proteomes" id="UP000009168">
    <property type="component" value="Unassembled WGS sequence"/>
</dbReference>
<dbReference type="RefSeq" id="XP_001021659.2">
    <property type="nucleotide sequence ID" value="XM_001021659.3"/>
</dbReference>
<proteinExistence type="predicted"/>
<evidence type="ECO:0000256" key="2">
    <source>
        <dbReference type="ARBA" id="ARBA00022692"/>
    </source>
</evidence>
<evidence type="ECO:0000256" key="3">
    <source>
        <dbReference type="ARBA" id="ARBA00022989"/>
    </source>
</evidence>
<reference evidence="7" key="1">
    <citation type="journal article" date="2006" name="PLoS Biol.">
        <title>Macronuclear genome sequence of the ciliate Tetrahymena thermophila, a model eukaryote.</title>
        <authorList>
            <person name="Eisen J.A."/>
            <person name="Coyne R.S."/>
            <person name="Wu M."/>
            <person name="Wu D."/>
            <person name="Thiagarajan M."/>
            <person name="Wortman J.R."/>
            <person name="Badger J.H."/>
            <person name="Ren Q."/>
            <person name="Amedeo P."/>
            <person name="Jones K.M."/>
            <person name="Tallon L.J."/>
            <person name="Delcher A.L."/>
            <person name="Salzberg S.L."/>
            <person name="Silva J.C."/>
            <person name="Haas B.J."/>
            <person name="Majoros W.H."/>
            <person name="Farzad M."/>
            <person name="Carlton J.M."/>
            <person name="Smith R.K. Jr."/>
            <person name="Garg J."/>
            <person name="Pearlman R.E."/>
            <person name="Karrer K.M."/>
            <person name="Sun L."/>
            <person name="Manning G."/>
            <person name="Elde N.C."/>
            <person name="Turkewitz A.P."/>
            <person name="Asai D.J."/>
            <person name="Wilkes D.E."/>
            <person name="Wang Y."/>
            <person name="Cai H."/>
            <person name="Collins K."/>
            <person name="Stewart B.A."/>
            <person name="Lee S.R."/>
            <person name="Wilamowska K."/>
            <person name="Weinberg Z."/>
            <person name="Ruzzo W.L."/>
            <person name="Wloga D."/>
            <person name="Gaertig J."/>
            <person name="Frankel J."/>
            <person name="Tsao C.-C."/>
            <person name="Gorovsky M.A."/>
            <person name="Keeling P.J."/>
            <person name="Waller R.F."/>
            <person name="Patron N.J."/>
            <person name="Cherry J.M."/>
            <person name="Stover N.A."/>
            <person name="Krieger C.J."/>
            <person name="del Toro C."/>
            <person name="Ryder H.F."/>
            <person name="Williamson S.C."/>
            <person name="Barbeau R.A."/>
            <person name="Hamilton E.P."/>
            <person name="Orias E."/>
        </authorList>
    </citation>
    <scope>NUCLEOTIDE SEQUENCE [LARGE SCALE GENOMIC DNA]</scope>
    <source>
        <strain evidence="7">SB210</strain>
    </source>
</reference>
<evidence type="ECO:0000256" key="5">
    <source>
        <dbReference type="SAM" id="Phobius"/>
    </source>
</evidence>